<dbReference type="PANTHER" id="PTHR37981">
    <property type="entry name" value="LIPASE 2"/>
    <property type="match status" value="1"/>
</dbReference>
<keyword evidence="4" id="KW-0378">Hydrolase</keyword>
<organism evidence="4 5">
    <name type="scientific">Amycolatopsis xylanica</name>
    <dbReference type="NCBI Taxonomy" id="589385"/>
    <lineage>
        <taxon>Bacteria</taxon>
        <taxon>Bacillati</taxon>
        <taxon>Actinomycetota</taxon>
        <taxon>Actinomycetes</taxon>
        <taxon>Pseudonocardiales</taxon>
        <taxon>Pseudonocardiaceae</taxon>
        <taxon>Amycolatopsis</taxon>
    </lineage>
</organism>
<sequence length="359" mass="37567">MRKLKWQWGVAALLFVGALVAVFVLAGPESQVGRPNPRQGPPGTGPLTLVAMGDSTVSGEGAGAYTAETNGTNGNWCHRSPNAFVNLTKLTGIDARINLACSGAPAAQVGLGDVKQWTEPSQSAQLAALLKDHRVTAVVVAVGANDDPHFSALVNGCFKAWFSASGPPCSEAIRRSWQSTVDAMVPKVVNALGDIKKVLADAGYVPSDYQLVLQSYAAPIGPGIPENLRTLNGCPFRVEDLAWVSQDAVKSLATGLKLAAKQAGARFLDLSRSGGGHEACSGGADMGREWFTRLTLQLQDLKDLERAPHAVQESFHPNAAGHVQMARCLSEFLGTPDGNAACLTGADGNLHPAPEVTAN</sequence>
<dbReference type="InterPro" id="IPR013830">
    <property type="entry name" value="SGNH_hydro"/>
</dbReference>
<dbReference type="GO" id="GO:0016788">
    <property type="term" value="F:hydrolase activity, acting on ester bonds"/>
    <property type="evidence" value="ECO:0007669"/>
    <property type="project" value="InterPro"/>
</dbReference>
<name>A0A1H2V5T0_9PSEU</name>
<dbReference type="AlphaFoldDB" id="A0A1H2V5T0"/>
<dbReference type="SUPFAM" id="SSF52266">
    <property type="entry name" value="SGNH hydrolase"/>
    <property type="match status" value="1"/>
</dbReference>
<dbReference type="STRING" id="589385.SAMN05421504_1011120"/>
<feature type="disulfide bond" evidence="2">
    <location>
        <begin position="77"/>
        <end position="101"/>
    </location>
</feature>
<feature type="disulfide bond" evidence="2">
    <location>
        <begin position="157"/>
        <end position="169"/>
    </location>
</feature>
<evidence type="ECO:0000313" key="4">
    <source>
        <dbReference type="EMBL" id="SDW63678.1"/>
    </source>
</evidence>
<dbReference type="Proteomes" id="UP000199515">
    <property type="component" value="Unassembled WGS sequence"/>
</dbReference>
<evidence type="ECO:0000259" key="3">
    <source>
        <dbReference type="Pfam" id="PF13472"/>
    </source>
</evidence>
<dbReference type="Gene3D" id="3.40.50.1110">
    <property type="entry name" value="SGNH hydrolase"/>
    <property type="match status" value="1"/>
</dbReference>
<dbReference type="Pfam" id="PF13472">
    <property type="entry name" value="Lipase_GDSL_2"/>
    <property type="match status" value="1"/>
</dbReference>
<dbReference type="OrthoDB" id="3498399at2"/>
<proteinExistence type="predicted"/>
<feature type="active site" description="Nucleophile" evidence="1">
    <location>
        <position position="55"/>
    </location>
</feature>
<evidence type="ECO:0000256" key="2">
    <source>
        <dbReference type="PIRSR" id="PIRSR637460-2"/>
    </source>
</evidence>
<evidence type="ECO:0000313" key="5">
    <source>
        <dbReference type="Proteomes" id="UP000199515"/>
    </source>
</evidence>
<feature type="active site" evidence="1">
    <location>
        <position position="316"/>
    </location>
</feature>
<evidence type="ECO:0000256" key="1">
    <source>
        <dbReference type="PIRSR" id="PIRSR637460-1"/>
    </source>
</evidence>
<protein>
    <submittedName>
        <fullName evidence="4">GDSL-like Lipase/Acylhydrolase family protein</fullName>
    </submittedName>
</protein>
<accession>A0A1H2V5T0</accession>
<reference evidence="4 5" key="1">
    <citation type="submission" date="2016-10" db="EMBL/GenBank/DDBJ databases">
        <authorList>
            <person name="de Groot N.N."/>
        </authorList>
    </citation>
    <scope>NUCLEOTIDE SEQUENCE [LARGE SCALE GENOMIC DNA]</scope>
    <source>
        <strain evidence="4 5">CPCC 202699</strain>
    </source>
</reference>
<dbReference type="GO" id="GO:0006629">
    <property type="term" value="P:lipid metabolic process"/>
    <property type="evidence" value="ECO:0007669"/>
    <property type="project" value="TreeGrafter"/>
</dbReference>
<feature type="domain" description="SGNH hydrolase-type esterase" evidence="3">
    <location>
        <begin position="51"/>
        <end position="322"/>
    </location>
</feature>
<dbReference type="InterPro" id="IPR037460">
    <property type="entry name" value="SEST-like"/>
</dbReference>
<dbReference type="PANTHER" id="PTHR37981:SF1">
    <property type="entry name" value="SGNH HYDROLASE-TYPE ESTERASE DOMAIN-CONTAINING PROTEIN"/>
    <property type="match status" value="1"/>
</dbReference>
<keyword evidence="2" id="KW-1015">Disulfide bond</keyword>
<dbReference type="RefSeq" id="WP_091287357.1">
    <property type="nucleotide sequence ID" value="NZ_FNON01000001.1"/>
</dbReference>
<gene>
    <name evidence="4" type="ORF">SAMN05421504_1011120</name>
</gene>
<dbReference type="EMBL" id="FNON01000001">
    <property type="protein sequence ID" value="SDW63678.1"/>
    <property type="molecule type" value="Genomic_DNA"/>
</dbReference>
<feature type="disulfide bond" evidence="2">
    <location>
        <begin position="234"/>
        <end position="280"/>
    </location>
</feature>
<keyword evidence="5" id="KW-1185">Reference proteome</keyword>
<dbReference type="InterPro" id="IPR036514">
    <property type="entry name" value="SGNH_hydro_sf"/>
</dbReference>